<feature type="transmembrane region" description="Helical" evidence="7">
    <location>
        <begin position="235"/>
        <end position="256"/>
    </location>
</feature>
<feature type="transmembrane region" description="Helical" evidence="7">
    <location>
        <begin position="33"/>
        <end position="54"/>
    </location>
</feature>
<evidence type="ECO:0000313" key="8">
    <source>
        <dbReference type="EMBL" id="MBV4521210.1"/>
    </source>
</evidence>
<keyword evidence="9" id="KW-1185">Reference proteome</keyword>
<feature type="transmembrane region" description="Helical" evidence="7">
    <location>
        <begin position="156"/>
        <end position="176"/>
    </location>
</feature>
<comment type="similarity">
    <text evidence="2">Belongs to the binding-protein-dependent transport system permease family. AraH/RbsC subfamily.</text>
</comment>
<sequence length="314" mass="32405">MARLRRFSSLIVLLLIGLLVGSINHHFFDPMNLTRIATASTIPLLMALGGMFVIQMGSIDLSVEGVVAIAAVCFSLLISNTLNAHSIGLWALPVAVVVGALMGLVNGLLQVRLRIPSFIGTLGLGFVGIGLATALLQGNTVRVVDMDVRAVALYRVLGLPLSVWIVGVALIIAHVVSRHTVLGRHALAIGGAEDLARLNGVQVGRIRIAVFALAGGFYGLAAILAVAQFGQGHALIAQGQLFTAITAIVVGGCSLAGGNGSPFGTLLGVLIVVVLSNGMVLMGIPPYVQQGVQGVLIIVAVAMALDRAKARVVK</sequence>
<dbReference type="RefSeq" id="WP_217871821.1">
    <property type="nucleotide sequence ID" value="NZ_JAHSTU010000003.1"/>
</dbReference>
<dbReference type="Proteomes" id="UP001049200">
    <property type="component" value="Unassembled WGS sequence"/>
</dbReference>
<organism evidence="8 9">
    <name type="scientific">Pseudomonas azerbaijanoccidentalis</name>
    <dbReference type="NCBI Taxonomy" id="2842347"/>
    <lineage>
        <taxon>Bacteria</taxon>
        <taxon>Pseudomonadati</taxon>
        <taxon>Pseudomonadota</taxon>
        <taxon>Gammaproteobacteria</taxon>
        <taxon>Pseudomonadales</taxon>
        <taxon>Pseudomonadaceae</taxon>
        <taxon>Pseudomonas</taxon>
    </lineage>
</organism>
<feature type="transmembrane region" description="Helical" evidence="7">
    <location>
        <begin position="61"/>
        <end position="81"/>
    </location>
</feature>
<evidence type="ECO:0000256" key="3">
    <source>
        <dbReference type="ARBA" id="ARBA00022475"/>
    </source>
</evidence>
<feature type="transmembrane region" description="Helical" evidence="7">
    <location>
        <begin position="117"/>
        <end position="136"/>
    </location>
</feature>
<keyword evidence="6 7" id="KW-0472">Membrane</keyword>
<dbReference type="Pfam" id="PF02653">
    <property type="entry name" value="BPD_transp_2"/>
    <property type="match status" value="1"/>
</dbReference>
<evidence type="ECO:0000256" key="4">
    <source>
        <dbReference type="ARBA" id="ARBA00022692"/>
    </source>
</evidence>
<feature type="transmembrane region" description="Helical" evidence="7">
    <location>
        <begin position="208"/>
        <end position="229"/>
    </location>
</feature>
<keyword evidence="4 7" id="KW-0812">Transmembrane</keyword>
<evidence type="ECO:0000256" key="1">
    <source>
        <dbReference type="ARBA" id="ARBA00004429"/>
    </source>
</evidence>
<evidence type="ECO:0000256" key="5">
    <source>
        <dbReference type="ARBA" id="ARBA00022989"/>
    </source>
</evidence>
<dbReference type="InterPro" id="IPR001851">
    <property type="entry name" value="ABC_transp_permease"/>
</dbReference>
<keyword evidence="3" id="KW-1003">Cell membrane</keyword>
<feature type="transmembrane region" description="Helical" evidence="7">
    <location>
        <begin position="287"/>
        <end position="305"/>
    </location>
</feature>
<comment type="caution">
    <text evidence="8">The sequence shown here is derived from an EMBL/GenBank/DDBJ whole genome shotgun (WGS) entry which is preliminary data.</text>
</comment>
<proteinExistence type="inferred from homology"/>
<evidence type="ECO:0000256" key="7">
    <source>
        <dbReference type="SAM" id="Phobius"/>
    </source>
</evidence>
<keyword evidence="5 7" id="KW-1133">Transmembrane helix</keyword>
<protein>
    <submittedName>
        <fullName evidence="8">ABC transporter permease</fullName>
    </submittedName>
</protein>
<feature type="transmembrane region" description="Helical" evidence="7">
    <location>
        <begin position="7"/>
        <end position="27"/>
    </location>
</feature>
<dbReference type="PANTHER" id="PTHR32196:SF72">
    <property type="entry name" value="RIBOSE IMPORT PERMEASE PROTEIN RBSC"/>
    <property type="match status" value="1"/>
</dbReference>
<dbReference type="CDD" id="cd06579">
    <property type="entry name" value="TM_PBP1_transp_AraH_like"/>
    <property type="match status" value="1"/>
</dbReference>
<feature type="transmembrane region" description="Helical" evidence="7">
    <location>
        <begin position="87"/>
        <end position="105"/>
    </location>
</feature>
<accession>A0ABS6QQL2</accession>
<feature type="transmembrane region" description="Helical" evidence="7">
    <location>
        <begin position="263"/>
        <end position="281"/>
    </location>
</feature>
<reference evidence="8" key="1">
    <citation type="submission" date="2021-06" db="EMBL/GenBank/DDBJ databases">
        <title>Updating the genus Pseudomonas: Description of 43 new species and partition of the Pseudomonas putida group.</title>
        <authorList>
            <person name="Girard L."/>
            <person name="Lood C."/>
            <person name="Vandamme P."/>
            <person name="Rokni-Zadeh H."/>
            <person name="Van Noort V."/>
            <person name="Hofte M."/>
            <person name="Lavigne R."/>
            <person name="De Mot R."/>
        </authorList>
    </citation>
    <scope>NUCLEOTIDE SEQUENCE</scope>
    <source>
        <strain evidence="8">SWRI74</strain>
    </source>
</reference>
<evidence type="ECO:0000256" key="2">
    <source>
        <dbReference type="ARBA" id="ARBA00007942"/>
    </source>
</evidence>
<dbReference type="EMBL" id="JAHSTU010000003">
    <property type="protein sequence ID" value="MBV4521210.1"/>
    <property type="molecule type" value="Genomic_DNA"/>
</dbReference>
<dbReference type="PANTHER" id="PTHR32196">
    <property type="entry name" value="ABC TRANSPORTER PERMEASE PROTEIN YPHD-RELATED-RELATED"/>
    <property type="match status" value="1"/>
</dbReference>
<evidence type="ECO:0000256" key="6">
    <source>
        <dbReference type="ARBA" id="ARBA00023136"/>
    </source>
</evidence>
<gene>
    <name evidence="8" type="ORF">KVG88_14180</name>
</gene>
<comment type="subcellular location">
    <subcellularLocation>
        <location evidence="1">Cell inner membrane</location>
        <topology evidence="1">Multi-pass membrane protein</topology>
    </subcellularLocation>
</comment>
<evidence type="ECO:0000313" key="9">
    <source>
        <dbReference type="Proteomes" id="UP001049200"/>
    </source>
</evidence>
<name>A0ABS6QQL2_9PSED</name>